<evidence type="ECO:0000313" key="8">
    <source>
        <dbReference type="Proteomes" id="UP000298049"/>
    </source>
</evidence>
<feature type="region of interest" description="Disordered" evidence="4">
    <location>
        <begin position="283"/>
        <end position="307"/>
    </location>
</feature>
<evidence type="ECO:0000256" key="1">
    <source>
        <dbReference type="ARBA" id="ARBA00004442"/>
    </source>
</evidence>
<dbReference type="PRINTS" id="PR01023">
    <property type="entry name" value="NAFLGMOTY"/>
</dbReference>
<dbReference type="Gene3D" id="3.30.1330.60">
    <property type="entry name" value="OmpA-like domain"/>
    <property type="match status" value="1"/>
</dbReference>
<dbReference type="Gene3D" id="2.60.40.2540">
    <property type="match status" value="1"/>
</dbReference>
<evidence type="ECO:0000256" key="5">
    <source>
        <dbReference type="SAM" id="SignalP"/>
    </source>
</evidence>
<dbReference type="Proteomes" id="UP000298049">
    <property type="component" value="Chromosome"/>
</dbReference>
<name>A0A4P7XH27_9ALTE</name>
<dbReference type="InterPro" id="IPR041544">
    <property type="entry name" value="MotY_N"/>
</dbReference>
<gene>
    <name evidence="7" type="ORF">soil367_05985</name>
</gene>
<dbReference type="InterPro" id="IPR006664">
    <property type="entry name" value="OMP_bac"/>
</dbReference>
<dbReference type="RefSeq" id="WP_136547862.1">
    <property type="nucleotide sequence ID" value="NZ_CP031093.1"/>
</dbReference>
<keyword evidence="5" id="KW-0732">Signal</keyword>
<dbReference type="InterPro" id="IPR036737">
    <property type="entry name" value="OmpA-like_sf"/>
</dbReference>
<proteinExistence type="predicted"/>
<organism evidence="7 8">
    <name type="scientific">Hydrocarboniclastica marina</name>
    <dbReference type="NCBI Taxonomy" id="2259620"/>
    <lineage>
        <taxon>Bacteria</taxon>
        <taxon>Pseudomonadati</taxon>
        <taxon>Pseudomonadota</taxon>
        <taxon>Gammaproteobacteria</taxon>
        <taxon>Alteromonadales</taxon>
        <taxon>Alteromonadaceae</taxon>
        <taxon>Hydrocarboniclastica</taxon>
    </lineage>
</organism>
<dbReference type="CDD" id="cd07185">
    <property type="entry name" value="OmpA_C-like"/>
    <property type="match status" value="1"/>
</dbReference>
<evidence type="ECO:0000256" key="3">
    <source>
        <dbReference type="PROSITE-ProRule" id="PRU00473"/>
    </source>
</evidence>
<dbReference type="EMBL" id="CP031093">
    <property type="protein sequence ID" value="QCF25512.1"/>
    <property type="molecule type" value="Genomic_DNA"/>
</dbReference>
<dbReference type="PANTHER" id="PTHR30329">
    <property type="entry name" value="STATOR ELEMENT OF FLAGELLAR MOTOR COMPLEX"/>
    <property type="match status" value="1"/>
</dbReference>
<keyword evidence="8" id="KW-1185">Reference proteome</keyword>
<accession>A0A4P7XH27</accession>
<evidence type="ECO:0000313" key="7">
    <source>
        <dbReference type="EMBL" id="QCF25512.1"/>
    </source>
</evidence>
<dbReference type="KEGG" id="hmi:soil367_05985"/>
<dbReference type="GO" id="GO:0009279">
    <property type="term" value="C:cell outer membrane"/>
    <property type="evidence" value="ECO:0007669"/>
    <property type="project" value="UniProtKB-SubCell"/>
</dbReference>
<dbReference type="PRINTS" id="PR01021">
    <property type="entry name" value="OMPADOMAIN"/>
</dbReference>
<dbReference type="PANTHER" id="PTHR30329:SF17">
    <property type="entry name" value="LIPOPROTEIN YFIB-RELATED"/>
    <property type="match status" value="1"/>
</dbReference>
<dbReference type="SUPFAM" id="SSF103088">
    <property type="entry name" value="OmpA-like"/>
    <property type="match status" value="1"/>
</dbReference>
<evidence type="ECO:0000256" key="2">
    <source>
        <dbReference type="ARBA" id="ARBA00023136"/>
    </source>
</evidence>
<evidence type="ECO:0000256" key="4">
    <source>
        <dbReference type="SAM" id="MobiDB-lite"/>
    </source>
</evidence>
<dbReference type="InterPro" id="IPR050330">
    <property type="entry name" value="Bact_OuterMem_StrucFunc"/>
</dbReference>
<dbReference type="InterPro" id="IPR006665">
    <property type="entry name" value="OmpA-like"/>
</dbReference>
<comment type="subcellular location">
    <subcellularLocation>
        <location evidence="1">Cell outer membrane</location>
    </subcellularLocation>
</comment>
<dbReference type="Pfam" id="PF00691">
    <property type="entry name" value="OmpA"/>
    <property type="match status" value="1"/>
</dbReference>
<dbReference type="AlphaFoldDB" id="A0A4P7XH27"/>
<sequence>MIQKCKRPLWLATALAISLSPGFVHGQTFGAGIENSRWNLSASVFECSLNHEIPRLGRAVFYQRAGESLQFHLDVNVNPMAPGQAALVVEAPAWRPGADIADLGYVPVQQGLRPITVPMGTAWRMLASLSEGMAPTFTRRSAYGPDRVRVRLSHVNFMPLNSDFESCVAGLLPVNYDQVERTAVYFRAGSTALNQADRDALDKIVLYLTADSTVSAVFVDGHTDRVGSRIDNRTLSKERAHAVTDYLLSQGVNPDIITTRYHGDRYPVAGATNNRRTTIRLQREGDPENDEVLHQAEADYSSERDAG</sequence>
<dbReference type="OrthoDB" id="6905929at2"/>
<reference evidence="7 8" key="1">
    <citation type="submission" date="2018-07" db="EMBL/GenBank/DDBJ databases">
        <title>Marsedoiliclastica nanhaica gen. nov. sp. nov., a novel marine hydrocarbonoclastic bacterium isolated from an in-situ enriched hydrocarbon-degrading consortium in deep-sea sediment.</title>
        <authorList>
            <person name="Dong C."/>
            <person name="Ma T."/>
            <person name="Liu R."/>
            <person name="Shao Z."/>
        </authorList>
    </citation>
    <scope>NUCLEOTIDE SEQUENCE [LARGE SCALE GENOMIC DNA]</scope>
    <source>
        <strain evidence="8">soil36-7</strain>
    </source>
</reference>
<feature type="chain" id="PRO_5020905757" evidence="5">
    <location>
        <begin position="27"/>
        <end position="307"/>
    </location>
</feature>
<evidence type="ECO:0000259" key="6">
    <source>
        <dbReference type="PROSITE" id="PS51123"/>
    </source>
</evidence>
<feature type="signal peptide" evidence="5">
    <location>
        <begin position="1"/>
        <end position="26"/>
    </location>
</feature>
<feature type="domain" description="OmpA-like" evidence="6">
    <location>
        <begin position="173"/>
        <end position="285"/>
    </location>
</feature>
<protein>
    <submittedName>
        <fullName evidence="7">OmpA family protein</fullName>
    </submittedName>
</protein>
<dbReference type="Pfam" id="PF18393">
    <property type="entry name" value="MotY_N"/>
    <property type="match status" value="1"/>
</dbReference>
<keyword evidence="2 3" id="KW-0472">Membrane</keyword>
<dbReference type="PROSITE" id="PS51123">
    <property type="entry name" value="OMPA_2"/>
    <property type="match status" value="1"/>
</dbReference>